<name>A0A3B1AT39_9ZZZZ</name>
<evidence type="ECO:0000256" key="1">
    <source>
        <dbReference type="ARBA" id="ARBA00004651"/>
    </source>
</evidence>
<dbReference type="GO" id="GO:0005886">
    <property type="term" value="C:plasma membrane"/>
    <property type="evidence" value="ECO:0007669"/>
    <property type="project" value="UniProtKB-SubCell"/>
</dbReference>
<feature type="transmembrane region" description="Helical" evidence="6">
    <location>
        <begin position="184"/>
        <end position="204"/>
    </location>
</feature>
<proteinExistence type="predicted"/>
<feature type="transmembrane region" description="Helical" evidence="6">
    <location>
        <begin position="35"/>
        <end position="56"/>
    </location>
</feature>
<feature type="transmembrane region" description="Helical" evidence="6">
    <location>
        <begin position="128"/>
        <end position="148"/>
    </location>
</feature>
<feature type="transmembrane region" description="Helical" evidence="6">
    <location>
        <begin position="102"/>
        <end position="122"/>
    </location>
</feature>
<evidence type="ECO:0000256" key="3">
    <source>
        <dbReference type="ARBA" id="ARBA00022692"/>
    </source>
</evidence>
<accession>A0A3B1AT39</accession>
<keyword evidence="3 6" id="KW-0812">Transmembrane</keyword>
<feature type="transmembrane region" description="Helical" evidence="6">
    <location>
        <begin position="160"/>
        <end position="178"/>
    </location>
</feature>
<keyword evidence="4 6" id="KW-1133">Transmembrane helix</keyword>
<feature type="transmembrane region" description="Helical" evidence="6">
    <location>
        <begin position="12"/>
        <end position="28"/>
    </location>
</feature>
<dbReference type="EMBL" id="UOFS01000024">
    <property type="protein sequence ID" value="VAW95886.1"/>
    <property type="molecule type" value="Genomic_DNA"/>
</dbReference>
<dbReference type="PANTHER" id="PTHR38601:SF1">
    <property type="entry name" value="HYDROGENASE-4 COMPONENT E"/>
    <property type="match status" value="1"/>
</dbReference>
<feature type="transmembrane region" description="Helical" evidence="6">
    <location>
        <begin position="62"/>
        <end position="81"/>
    </location>
</feature>
<evidence type="ECO:0000256" key="5">
    <source>
        <dbReference type="ARBA" id="ARBA00023136"/>
    </source>
</evidence>
<evidence type="ECO:0000313" key="7">
    <source>
        <dbReference type="EMBL" id="VAW95886.1"/>
    </source>
</evidence>
<comment type="subcellular location">
    <subcellularLocation>
        <location evidence="1">Cell membrane</location>
        <topology evidence="1">Multi-pass membrane protein</topology>
    </subcellularLocation>
</comment>
<evidence type="ECO:0000256" key="2">
    <source>
        <dbReference type="ARBA" id="ARBA00022475"/>
    </source>
</evidence>
<gene>
    <name evidence="7" type="ORF">MNBD_GAMMA22-1892</name>
</gene>
<dbReference type="InterPro" id="IPR038730">
    <property type="entry name" value="HyfE-like"/>
</dbReference>
<evidence type="ECO:0000256" key="4">
    <source>
        <dbReference type="ARBA" id="ARBA00022989"/>
    </source>
</evidence>
<dbReference type="AlphaFoldDB" id="A0A3B1AT39"/>
<dbReference type="PANTHER" id="PTHR38601">
    <property type="entry name" value="HYDROGENASE-4 COMPONENT E"/>
    <property type="match status" value="1"/>
</dbReference>
<protein>
    <submittedName>
        <fullName evidence="7">Hydrogenase-4 component E</fullName>
    </submittedName>
</protein>
<reference evidence="7" key="1">
    <citation type="submission" date="2018-06" db="EMBL/GenBank/DDBJ databases">
        <authorList>
            <person name="Zhirakovskaya E."/>
        </authorList>
    </citation>
    <scope>NUCLEOTIDE SEQUENCE</scope>
</reference>
<evidence type="ECO:0000256" key="6">
    <source>
        <dbReference type="SAM" id="Phobius"/>
    </source>
</evidence>
<keyword evidence="2" id="KW-1003">Cell membrane</keyword>
<keyword evidence="5 6" id="KW-0472">Membrane</keyword>
<organism evidence="7">
    <name type="scientific">hydrothermal vent metagenome</name>
    <dbReference type="NCBI Taxonomy" id="652676"/>
    <lineage>
        <taxon>unclassified sequences</taxon>
        <taxon>metagenomes</taxon>
        <taxon>ecological metagenomes</taxon>
    </lineage>
</organism>
<sequence>MLNNLPIEQQAILFLASLVLFTSFILLAQTRVLSMVHAFAAQGTFVAITTALVAFATEQHHLYISAILTLALKAIFIPWLLHRLVHQLKIDREPHHVEKPAFVLMTGAALVIFCYYVTLPITQLADGITRNTIAISMAVVLLGMLMLVTRNKAVSQVIGFMSLENGLFFAAVAATHGMPMVVELGIAFDVLVAAIIFGVFFFHIRESIDSLDVNQLSRLSEHEDE</sequence>